<comment type="caution">
    <text evidence="1">The sequence shown here is derived from an EMBL/GenBank/DDBJ whole genome shotgun (WGS) entry which is preliminary data.</text>
</comment>
<name>A0A835ZNA1_SHEEP</name>
<protein>
    <submittedName>
        <fullName evidence="1">Uncharacterized protein</fullName>
    </submittedName>
</protein>
<dbReference type="EMBL" id="JAEMGP010000023">
    <property type="protein sequence ID" value="KAG5195584.1"/>
    <property type="molecule type" value="Genomic_DNA"/>
</dbReference>
<reference evidence="1 2" key="1">
    <citation type="submission" date="2020-12" db="EMBL/GenBank/DDBJ databases">
        <title>De novo assembly of Tibetan sheep genome.</title>
        <authorList>
            <person name="Li X."/>
        </authorList>
    </citation>
    <scope>NUCLEOTIDE SEQUENCE [LARGE SCALE GENOMIC DNA]</scope>
    <source>
        <tissue evidence="1">Heart</tissue>
    </source>
</reference>
<sequence>MHIPSSSVFPDTRKNVAIKKCFNITENGPKSTVDGSMSSKITTEASVLISHEDLRVSLDVLFLINSVTLAQVPTSPSQKLEPYAASSKHLYCAKRKDKTLMGIWVEAKRRTRLKRRQRQQQKEDTQQVNL</sequence>
<accession>A0A835ZNA1</accession>
<evidence type="ECO:0000313" key="1">
    <source>
        <dbReference type="EMBL" id="KAG5195584.1"/>
    </source>
</evidence>
<evidence type="ECO:0000313" key="2">
    <source>
        <dbReference type="Proteomes" id="UP000664991"/>
    </source>
</evidence>
<proteinExistence type="predicted"/>
<gene>
    <name evidence="1" type="ORF">JEQ12_011879</name>
</gene>
<organism evidence="1 2">
    <name type="scientific">Ovis aries</name>
    <name type="common">Sheep</name>
    <dbReference type="NCBI Taxonomy" id="9940"/>
    <lineage>
        <taxon>Eukaryota</taxon>
        <taxon>Metazoa</taxon>
        <taxon>Chordata</taxon>
        <taxon>Craniata</taxon>
        <taxon>Vertebrata</taxon>
        <taxon>Euteleostomi</taxon>
        <taxon>Mammalia</taxon>
        <taxon>Eutheria</taxon>
        <taxon>Laurasiatheria</taxon>
        <taxon>Artiodactyla</taxon>
        <taxon>Ruminantia</taxon>
        <taxon>Pecora</taxon>
        <taxon>Bovidae</taxon>
        <taxon>Caprinae</taxon>
        <taxon>Ovis</taxon>
    </lineage>
</organism>
<dbReference type="AlphaFoldDB" id="A0A835ZNA1"/>
<dbReference type="Proteomes" id="UP000664991">
    <property type="component" value="Unassembled WGS sequence"/>
</dbReference>